<dbReference type="HAMAP" id="MF_01014">
    <property type="entry name" value="HisA"/>
    <property type="match status" value="1"/>
</dbReference>
<dbReference type="PANTHER" id="PTHR43090">
    <property type="entry name" value="1-(5-PHOSPHORIBOSYL)-5-[(5-PHOSPHORIBOSYLAMINO)METHYLIDENEAMINO] IMIDAZOLE-4-CARBOXAMIDE ISOMERASE"/>
    <property type="match status" value="1"/>
</dbReference>
<evidence type="ECO:0000256" key="9">
    <source>
        <dbReference type="HAMAP-Rule" id="MF_01014"/>
    </source>
</evidence>
<dbReference type="Pfam" id="PF00977">
    <property type="entry name" value="His_biosynth"/>
    <property type="match status" value="1"/>
</dbReference>
<dbReference type="InterPro" id="IPR006063">
    <property type="entry name" value="HisA_bact_arch"/>
</dbReference>
<dbReference type="FunFam" id="3.20.20.70:FF:000009">
    <property type="entry name" value="1-(5-phosphoribosyl)-5-[(5-phosphoribosylamino)methylideneamino] imidazole-4-carboxamide isomerase"/>
    <property type="match status" value="1"/>
</dbReference>
<feature type="active site" description="Proton acceptor" evidence="9">
    <location>
        <position position="8"/>
    </location>
</feature>
<keyword evidence="13" id="KW-1185">Reference proteome</keyword>
<evidence type="ECO:0000256" key="10">
    <source>
        <dbReference type="RuleBase" id="RU003657"/>
    </source>
</evidence>
<dbReference type="NCBIfam" id="TIGR00007">
    <property type="entry name" value="1-(5-phosphoribosyl)-5-[(5-phosphoribosylamino)methylideneamino]imidazole-4-carboxamide isomerase"/>
    <property type="match status" value="1"/>
</dbReference>
<evidence type="ECO:0000313" key="12">
    <source>
        <dbReference type="EMBL" id="AFX98391.1"/>
    </source>
</evidence>
<dbReference type="InterPro" id="IPR044524">
    <property type="entry name" value="Isoase_HisA-like"/>
</dbReference>
<name>K7ZC92_9PROT</name>
<dbReference type="HOGENOM" id="CLU_048577_1_1_5"/>
<gene>
    <name evidence="9 12" type="primary">hisA</name>
    <name evidence="12" type="ORF">A1OE_189</name>
</gene>
<evidence type="ECO:0000256" key="7">
    <source>
        <dbReference type="ARBA" id="ARBA00023102"/>
    </source>
</evidence>
<dbReference type="GO" id="GO:0000105">
    <property type="term" value="P:L-histidine biosynthetic process"/>
    <property type="evidence" value="ECO:0007669"/>
    <property type="project" value="UniProtKB-UniRule"/>
</dbReference>
<evidence type="ECO:0000256" key="6">
    <source>
        <dbReference type="ARBA" id="ARBA00022605"/>
    </source>
</evidence>
<proteinExistence type="inferred from homology"/>
<organism evidence="12 13">
    <name type="scientific">Candidatus Endolissoclinum faulkneri L2</name>
    <dbReference type="NCBI Taxonomy" id="1193729"/>
    <lineage>
        <taxon>Bacteria</taxon>
        <taxon>Pseudomonadati</taxon>
        <taxon>Pseudomonadota</taxon>
        <taxon>Alphaproteobacteria</taxon>
        <taxon>Rhodospirillales</taxon>
        <taxon>Rhodospirillaceae</taxon>
        <taxon>Candidatus Endolissoclinum</taxon>
    </lineage>
</organism>
<evidence type="ECO:0000256" key="5">
    <source>
        <dbReference type="ARBA" id="ARBA00022490"/>
    </source>
</evidence>
<dbReference type="RefSeq" id="WP_015087889.1">
    <property type="nucleotide sequence ID" value="NC_019566.1"/>
</dbReference>
<sequence>MILYPAIDINDGQCVRLLRGEKSSAITYSVDPAVQAKHFQNAGCKWIHVVDLEGAFAGKVVNVTAVRSILSTVDIPLQFGGGIRNRTHIHDWINAGISRVILGTVALFNPNLVAAVCRDYPGMISVSIDVRNGKPAVEGWTKTSTITARDLALKFEDVGVASIIFTDIDRDGAMQGPNLEETRILAQALSIPVIASGGVSSIDDLLQLTKLNNDGVEGVIVGRAIYDGRINMNHALRVLGGDNT</sequence>
<dbReference type="UniPathway" id="UPA00031">
    <property type="reaction ID" value="UER00009"/>
</dbReference>
<dbReference type="AlphaFoldDB" id="K7ZC92"/>
<evidence type="ECO:0000256" key="3">
    <source>
        <dbReference type="ARBA" id="ARBA00005133"/>
    </source>
</evidence>
<feature type="active site" description="Proton donor" evidence="9">
    <location>
        <position position="129"/>
    </location>
</feature>
<dbReference type="InterPro" id="IPR011060">
    <property type="entry name" value="RibuloseP-bd_barrel"/>
</dbReference>
<evidence type="ECO:0000313" key="13">
    <source>
        <dbReference type="Proteomes" id="UP000010077"/>
    </source>
</evidence>
<keyword evidence="7 9" id="KW-0368">Histidine biosynthesis</keyword>
<reference evidence="12 13" key="1">
    <citation type="journal article" date="2012" name="Proc. Natl. Acad. Sci. U.S.A.">
        <title>Genome streamlining and chemical defense in a coral reef symbiosis.</title>
        <authorList>
            <person name="Kwan J.C."/>
            <person name="Donia M.S."/>
            <person name="Han A.W."/>
            <person name="Hirose E."/>
            <person name="Haygood M.G."/>
            <person name="Schmidt E.W."/>
        </authorList>
    </citation>
    <scope>NUCLEOTIDE SEQUENCE [LARGE SCALE GENOMIC DNA]</scope>
    <source>
        <strain evidence="12 13">L2</strain>
    </source>
</reference>
<evidence type="ECO:0000256" key="4">
    <source>
        <dbReference type="ARBA" id="ARBA00009667"/>
    </source>
</evidence>
<dbReference type="EC" id="5.3.1.16" evidence="9 11"/>
<protein>
    <recommendedName>
        <fullName evidence="9 11">1-(5-phosphoribosyl)-5-[(5-phosphoribosylamino)methylideneamino] imidazole-4-carboxamide isomerase</fullName>
        <ecNumber evidence="9 11">5.3.1.16</ecNumber>
    </recommendedName>
    <alternativeName>
        <fullName evidence="9">Phosphoribosylformimino-5-aminoimidazole carboxamide ribotide isomerase</fullName>
    </alternativeName>
</protein>
<dbReference type="Proteomes" id="UP000010077">
    <property type="component" value="Chromosome"/>
</dbReference>
<accession>K7ZC92</accession>
<dbReference type="GO" id="GO:0003949">
    <property type="term" value="F:1-(5-phosphoribosyl)-5-[(5-phosphoribosylamino)methylideneamino]imidazole-4-carboxamide isomerase activity"/>
    <property type="evidence" value="ECO:0007669"/>
    <property type="project" value="UniProtKB-UniRule"/>
</dbReference>
<dbReference type="GO" id="GO:0000162">
    <property type="term" value="P:L-tryptophan biosynthetic process"/>
    <property type="evidence" value="ECO:0007669"/>
    <property type="project" value="TreeGrafter"/>
</dbReference>
<comment type="similarity">
    <text evidence="4 9 10">Belongs to the HisA/HisF family.</text>
</comment>
<dbReference type="PATRIC" id="fig|1193729.4.peg.101"/>
<dbReference type="STRING" id="1193729.A1OE_189"/>
<dbReference type="GO" id="GO:0005737">
    <property type="term" value="C:cytoplasm"/>
    <property type="evidence" value="ECO:0007669"/>
    <property type="project" value="UniProtKB-SubCell"/>
</dbReference>
<dbReference type="InterPro" id="IPR023016">
    <property type="entry name" value="HisA/PriA"/>
</dbReference>
<evidence type="ECO:0000256" key="2">
    <source>
        <dbReference type="ARBA" id="ARBA00004496"/>
    </source>
</evidence>
<evidence type="ECO:0000256" key="11">
    <source>
        <dbReference type="RuleBase" id="RU003658"/>
    </source>
</evidence>
<dbReference type="InterPro" id="IPR013785">
    <property type="entry name" value="Aldolase_TIM"/>
</dbReference>
<keyword evidence="5 9" id="KW-0963">Cytoplasm</keyword>
<dbReference type="CDD" id="cd04732">
    <property type="entry name" value="HisA"/>
    <property type="match status" value="1"/>
</dbReference>
<comment type="catalytic activity">
    <reaction evidence="1 9 11">
        <text>1-(5-phospho-beta-D-ribosyl)-5-[(5-phospho-beta-D-ribosylamino)methylideneamino]imidazole-4-carboxamide = 5-[(5-phospho-1-deoxy-D-ribulos-1-ylimino)methylamino]-1-(5-phospho-beta-D-ribosyl)imidazole-4-carboxamide</text>
        <dbReference type="Rhea" id="RHEA:15469"/>
        <dbReference type="ChEBI" id="CHEBI:58435"/>
        <dbReference type="ChEBI" id="CHEBI:58525"/>
        <dbReference type="EC" id="5.3.1.16"/>
    </reaction>
</comment>
<dbReference type="PANTHER" id="PTHR43090:SF2">
    <property type="entry name" value="1-(5-PHOSPHORIBOSYL)-5-[(5-PHOSPHORIBOSYLAMINO)METHYLIDENEAMINO] IMIDAZOLE-4-CARBOXAMIDE ISOMERASE"/>
    <property type="match status" value="1"/>
</dbReference>
<dbReference type="EMBL" id="CP003539">
    <property type="protein sequence ID" value="AFX98391.1"/>
    <property type="molecule type" value="Genomic_DNA"/>
</dbReference>
<dbReference type="KEGG" id="thal:A1OE_189"/>
<evidence type="ECO:0000256" key="8">
    <source>
        <dbReference type="ARBA" id="ARBA00023235"/>
    </source>
</evidence>
<dbReference type="Gene3D" id="3.20.20.70">
    <property type="entry name" value="Aldolase class I"/>
    <property type="match status" value="1"/>
</dbReference>
<dbReference type="eggNOG" id="COG0106">
    <property type="taxonomic scope" value="Bacteria"/>
</dbReference>
<dbReference type="OrthoDB" id="9807749at2"/>
<keyword evidence="6 9" id="KW-0028">Amino-acid biosynthesis</keyword>
<comment type="subcellular location">
    <subcellularLocation>
        <location evidence="2 9 11">Cytoplasm</location>
    </subcellularLocation>
</comment>
<evidence type="ECO:0000256" key="1">
    <source>
        <dbReference type="ARBA" id="ARBA00000901"/>
    </source>
</evidence>
<dbReference type="SUPFAM" id="SSF51366">
    <property type="entry name" value="Ribulose-phoshate binding barrel"/>
    <property type="match status" value="1"/>
</dbReference>
<comment type="pathway">
    <text evidence="3 9 11">Amino-acid biosynthesis; L-histidine biosynthesis; L-histidine from 5-phospho-alpha-D-ribose 1-diphosphate: step 4/9.</text>
</comment>
<keyword evidence="8 9" id="KW-0413">Isomerase</keyword>
<dbReference type="InterPro" id="IPR006062">
    <property type="entry name" value="His_biosynth"/>
</dbReference>